<evidence type="ECO:0000313" key="3">
    <source>
        <dbReference type="EMBL" id="WND24089.1"/>
    </source>
</evidence>
<evidence type="ECO:0000313" key="4">
    <source>
        <dbReference type="Proteomes" id="UP001249394"/>
    </source>
</evidence>
<reference evidence="3 4" key="1">
    <citation type="submission" date="2023-09" db="EMBL/GenBank/DDBJ databases">
        <title>The genome sequence of Streptomyces anthocyanicus.</title>
        <authorList>
            <person name="Mo P."/>
        </authorList>
    </citation>
    <scope>NUCLEOTIDE SEQUENCE [LARGE SCALE GENOMIC DNA]</scope>
    <source>
        <strain evidence="3 4">JCM 4387</strain>
        <plasmid evidence="3 4">punmamed1</plasmid>
    </source>
</reference>
<keyword evidence="4" id="KW-1185">Reference proteome</keyword>
<sequence>MQKATIAEGVILLISGALAAGLGAQLADHNVSIAAITATVVFTLTSGMGFANQIGQGLRTSLFTCPTKGCTVSIRARGTSTAELDRLRSLATDHSKHGGAQ</sequence>
<keyword evidence="1" id="KW-0472">Membrane</keyword>
<proteinExistence type="predicted"/>
<geneLocation type="plasmid" evidence="3 4">
    <name>punmamed1</name>
</geneLocation>
<keyword evidence="1" id="KW-0812">Transmembrane</keyword>
<evidence type="ECO:0000256" key="2">
    <source>
        <dbReference type="SAM" id="SignalP"/>
    </source>
</evidence>
<gene>
    <name evidence="3" type="ORF">RI060_42990</name>
</gene>
<dbReference type="Proteomes" id="UP001249394">
    <property type="component" value="Plasmid punmamed1"/>
</dbReference>
<protein>
    <submittedName>
        <fullName evidence="3">Uncharacterized protein</fullName>
    </submittedName>
</protein>
<feature type="chain" id="PRO_5045702113" evidence="2">
    <location>
        <begin position="20"/>
        <end position="101"/>
    </location>
</feature>
<keyword evidence="2" id="KW-0732">Signal</keyword>
<keyword evidence="3" id="KW-0614">Plasmid</keyword>
<feature type="transmembrane region" description="Helical" evidence="1">
    <location>
        <begin position="29"/>
        <end position="51"/>
    </location>
</feature>
<organism evidence="3 4">
    <name type="scientific">Streptomyces violaceus</name>
    <name type="common">Streptomyces venezuelae</name>
    <dbReference type="NCBI Taxonomy" id="1936"/>
    <lineage>
        <taxon>Bacteria</taxon>
        <taxon>Bacillati</taxon>
        <taxon>Actinomycetota</taxon>
        <taxon>Actinomycetes</taxon>
        <taxon>Kitasatosporales</taxon>
        <taxon>Streptomycetaceae</taxon>
        <taxon>Streptomyces</taxon>
    </lineage>
</organism>
<keyword evidence="1" id="KW-1133">Transmembrane helix</keyword>
<dbReference type="EMBL" id="CP134214">
    <property type="protein sequence ID" value="WND24089.1"/>
    <property type="molecule type" value="Genomic_DNA"/>
</dbReference>
<evidence type="ECO:0000256" key="1">
    <source>
        <dbReference type="SAM" id="Phobius"/>
    </source>
</evidence>
<name>A0ABY9UMH2_STRVL</name>
<feature type="signal peptide" evidence="2">
    <location>
        <begin position="1"/>
        <end position="19"/>
    </location>
</feature>
<accession>A0ABY9UMH2</accession>